<protein>
    <recommendedName>
        <fullName evidence="3">Zinc ribbon-containing protein</fullName>
    </recommendedName>
</protein>
<dbReference type="SUPFAM" id="SSF58113">
    <property type="entry name" value="Apolipoprotein A-I"/>
    <property type="match status" value="1"/>
</dbReference>
<gene>
    <name evidence="1" type="ordered locus">Tgr7_2283</name>
</gene>
<organism evidence="1 2">
    <name type="scientific">Thioalkalivibrio sulfidiphilus (strain HL-EbGR7)</name>
    <dbReference type="NCBI Taxonomy" id="396588"/>
    <lineage>
        <taxon>Bacteria</taxon>
        <taxon>Pseudomonadati</taxon>
        <taxon>Pseudomonadota</taxon>
        <taxon>Gammaproteobacteria</taxon>
        <taxon>Chromatiales</taxon>
        <taxon>Ectothiorhodospiraceae</taxon>
        <taxon>Thioalkalivibrio</taxon>
    </lineage>
</organism>
<dbReference type="HOGENOM" id="CLU_101353_0_0_6"/>
<proteinExistence type="predicted"/>
<accession>B8GV17</accession>
<evidence type="ECO:0000313" key="1">
    <source>
        <dbReference type="EMBL" id="ACL73363.1"/>
    </source>
</evidence>
<reference evidence="1 2" key="1">
    <citation type="journal article" date="2011" name="Stand. Genomic Sci.">
        <title>Complete genome sequence of 'Thioalkalivibrio sulfidophilus' HL-EbGr7.</title>
        <authorList>
            <person name="Muyzer G."/>
            <person name="Sorokin D.Y."/>
            <person name="Mavromatis K."/>
            <person name="Lapidus A."/>
            <person name="Clum A."/>
            <person name="Ivanova N."/>
            <person name="Pati A."/>
            <person name="d'Haeseleer P."/>
            <person name="Woyke T."/>
            <person name="Kyrpides N.C."/>
        </authorList>
    </citation>
    <scope>NUCLEOTIDE SEQUENCE [LARGE SCALE GENOMIC DNA]</scope>
    <source>
        <strain evidence="1 2">HL-EbGR7</strain>
    </source>
</reference>
<dbReference type="RefSeq" id="WP_012638839.1">
    <property type="nucleotide sequence ID" value="NC_011901.1"/>
</dbReference>
<dbReference type="Proteomes" id="UP000002383">
    <property type="component" value="Chromosome"/>
</dbReference>
<sequence>MSEQKHEENVKDRLAHAYDRMLERVRHSLETAEHKVAPTLEHALEAAREKAVELGEITREEAEKVGDYVRRDLHDMADYLNEASDDYRKWFRMDLQLIEARIMDLLGSIADRTRVEIAEIAARATVRERHTGEITGPGVLMCTECGEELHFKSSGHIPPCPKCKSTTFRRTRGETS</sequence>
<dbReference type="EMBL" id="CP001339">
    <property type="protein sequence ID" value="ACL73363.1"/>
    <property type="molecule type" value="Genomic_DNA"/>
</dbReference>
<evidence type="ECO:0008006" key="3">
    <source>
        <dbReference type="Google" id="ProtNLM"/>
    </source>
</evidence>
<dbReference type="AlphaFoldDB" id="B8GV17"/>
<dbReference type="OrthoDB" id="3174978at2"/>
<dbReference type="KEGG" id="tgr:Tgr7_2283"/>
<keyword evidence="2" id="KW-1185">Reference proteome</keyword>
<dbReference type="STRING" id="396588.Tgr7_2283"/>
<dbReference type="Pfam" id="PF07295">
    <property type="entry name" value="DUF1451"/>
    <property type="match status" value="1"/>
</dbReference>
<dbReference type="InterPro" id="IPR009912">
    <property type="entry name" value="DUF1451"/>
</dbReference>
<name>B8GV17_THISH</name>
<evidence type="ECO:0000313" key="2">
    <source>
        <dbReference type="Proteomes" id="UP000002383"/>
    </source>
</evidence>
<dbReference type="eggNOG" id="COG2888">
    <property type="taxonomic scope" value="Bacteria"/>
</dbReference>